<evidence type="ECO:0000313" key="9">
    <source>
        <dbReference type="EMBL" id="QDM44759.1"/>
    </source>
</evidence>
<dbReference type="InterPro" id="IPR015414">
    <property type="entry name" value="TMEM64"/>
</dbReference>
<dbReference type="EMBL" id="JAMDMM010000038">
    <property type="protein sequence ID" value="MCY9609369.1"/>
    <property type="molecule type" value="Genomic_DNA"/>
</dbReference>
<dbReference type="InterPro" id="IPR032816">
    <property type="entry name" value="VTT_dom"/>
</dbReference>
<dbReference type="RefSeq" id="WP_087444266.1">
    <property type="nucleotide sequence ID" value="NZ_CABMNB010000045.1"/>
</dbReference>
<dbReference type="Proteomes" id="UP000266177">
    <property type="component" value="Unassembled WGS sequence"/>
</dbReference>
<evidence type="ECO:0000256" key="5">
    <source>
        <dbReference type="ARBA" id="ARBA00023136"/>
    </source>
</evidence>
<feature type="transmembrane region" description="Helical" evidence="6">
    <location>
        <begin position="119"/>
        <end position="138"/>
    </location>
</feature>
<evidence type="ECO:0000259" key="7">
    <source>
        <dbReference type="Pfam" id="PF09335"/>
    </source>
</evidence>
<dbReference type="PANTHER" id="PTHR12677:SF55">
    <property type="entry name" value="UNDECAPRENYL PHOSPHATE TRANSPORTER SAOUHSC_00901-RELATED"/>
    <property type="match status" value="1"/>
</dbReference>
<reference evidence="10 11" key="1">
    <citation type="submission" date="2018-09" db="EMBL/GenBank/DDBJ databases">
        <title>Paenibacillus SK2017-BO5.</title>
        <authorList>
            <person name="Piskunova J.V."/>
            <person name="Dubiley S.A."/>
            <person name="Severinov K.V."/>
        </authorList>
    </citation>
    <scope>NUCLEOTIDE SEQUENCE [LARGE SCALE GENOMIC DNA]</scope>
    <source>
        <strain evidence="10 11">BO5</strain>
    </source>
</reference>
<feature type="domain" description="VTT" evidence="7">
    <location>
        <begin position="49"/>
        <end position="166"/>
    </location>
</feature>
<keyword evidence="13" id="KW-1185">Reference proteome</keyword>
<dbReference type="OrthoDB" id="1651121at2"/>
<name>A0A378ZES1_PANTH</name>
<evidence type="ECO:0000256" key="3">
    <source>
        <dbReference type="ARBA" id="ARBA00022692"/>
    </source>
</evidence>
<dbReference type="EMBL" id="CP041405">
    <property type="protein sequence ID" value="QDM44759.1"/>
    <property type="molecule type" value="Genomic_DNA"/>
</dbReference>
<comment type="subcellular location">
    <subcellularLocation>
        <location evidence="1 6">Cell membrane</location>
        <topology evidence="1 6">Multi-pass membrane protein</topology>
    </subcellularLocation>
</comment>
<feature type="transmembrane region" description="Helical" evidence="6">
    <location>
        <begin position="63"/>
        <end position="85"/>
    </location>
</feature>
<protein>
    <recommendedName>
        <fullName evidence="6">TVP38/TMEM64 family membrane protein</fullName>
    </recommendedName>
</protein>
<organism evidence="10 11">
    <name type="scientific">Paenibacillus thiaminolyticus</name>
    <name type="common">Bacillus thiaminolyticus</name>
    <dbReference type="NCBI Taxonomy" id="49283"/>
    <lineage>
        <taxon>Bacteria</taxon>
        <taxon>Bacillati</taxon>
        <taxon>Bacillota</taxon>
        <taxon>Bacilli</taxon>
        <taxon>Bacillales</taxon>
        <taxon>Paenibacillaceae</taxon>
        <taxon>Paenibacillus</taxon>
    </lineage>
</organism>
<keyword evidence="3 6" id="KW-0812">Transmembrane</keyword>
<dbReference type="Proteomes" id="UP001209276">
    <property type="component" value="Unassembled WGS sequence"/>
</dbReference>
<gene>
    <name evidence="10" type="ORF">DQX05_28810</name>
    <name evidence="9" type="ORF">FLT43_15715</name>
    <name evidence="8" type="ORF">M5W83_19660</name>
</gene>
<evidence type="ECO:0000313" key="8">
    <source>
        <dbReference type="EMBL" id="MCY9609369.1"/>
    </source>
</evidence>
<evidence type="ECO:0000256" key="1">
    <source>
        <dbReference type="ARBA" id="ARBA00004651"/>
    </source>
</evidence>
<proteinExistence type="inferred from homology"/>
<evidence type="ECO:0000313" key="13">
    <source>
        <dbReference type="Proteomes" id="UP001209276"/>
    </source>
</evidence>
<keyword evidence="2 6" id="KW-1003">Cell membrane</keyword>
<keyword evidence="4 6" id="KW-1133">Transmembrane helix</keyword>
<evidence type="ECO:0000256" key="4">
    <source>
        <dbReference type="ARBA" id="ARBA00022989"/>
    </source>
</evidence>
<evidence type="ECO:0000313" key="12">
    <source>
        <dbReference type="Proteomes" id="UP000315377"/>
    </source>
</evidence>
<evidence type="ECO:0000256" key="2">
    <source>
        <dbReference type="ARBA" id="ARBA00022475"/>
    </source>
</evidence>
<feature type="transmembrane region" description="Helical" evidence="6">
    <location>
        <begin position="36"/>
        <end position="56"/>
    </location>
</feature>
<accession>A0A378ZES1</accession>
<dbReference type="AlphaFoldDB" id="A0A378ZES1"/>
<reference evidence="9 12" key="2">
    <citation type="submission" date="2019-07" db="EMBL/GenBank/DDBJ databases">
        <title>Paenibacillus thiaminolyticus NRRL B-4156.</title>
        <authorList>
            <person name="Hehnly C."/>
            <person name="Zhang L."/>
        </authorList>
    </citation>
    <scope>NUCLEOTIDE SEQUENCE [LARGE SCALE GENOMIC DNA]</scope>
    <source>
        <strain evidence="9 12">NRRL B-4156</strain>
    </source>
</reference>
<evidence type="ECO:0000256" key="6">
    <source>
        <dbReference type="RuleBase" id="RU366058"/>
    </source>
</evidence>
<reference evidence="8 13" key="3">
    <citation type="submission" date="2022-05" db="EMBL/GenBank/DDBJ databases">
        <title>Genome Sequencing of Bee-Associated Microbes.</title>
        <authorList>
            <person name="Dunlap C."/>
        </authorList>
    </citation>
    <scope>NUCLEOTIDE SEQUENCE [LARGE SCALE GENOMIC DNA]</scope>
    <source>
        <strain evidence="8 13">NRRL B-14613</strain>
    </source>
</reference>
<comment type="similarity">
    <text evidence="6">Belongs to the TVP38/TMEM64 family.</text>
</comment>
<feature type="transmembrane region" description="Helical" evidence="6">
    <location>
        <begin position="145"/>
        <end position="164"/>
    </location>
</feature>
<dbReference type="GeneID" id="76997410"/>
<dbReference type="Pfam" id="PF09335">
    <property type="entry name" value="VTT_dom"/>
    <property type="match status" value="1"/>
</dbReference>
<evidence type="ECO:0000313" key="10">
    <source>
        <dbReference type="EMBL" id="RJG16342.1"/>
    </source>
</evidence>
<dbReference type="Proteomes" id="UP000315377">
    <property type="component" value="Chromosome"/>
</dbReference>
<dbReference type="PANTHER" id="PTHR12677">
    <property type="entry name" value="GOLGI APPARATUS MEMBRANE PROTEIN TVP38-RELATED"/>
    <property type="match status" value="1"/>
</dbReference>
<keyword evidence="5 6" id="KW-0472">Membrane</keyword>
<evidence type="ECO:0000313" key="11">
    <source>
        <dbReference type="Proteomes" id="UP000266177"/>
    </source>
</evidence>
<sequence>MLDWLERTYHYLSQLDMEQIQALLEKYSSLGPIPGIALPMVEALLPFLPLFIIVAGNASAYGLWLGFIYSWLGTVAGALIVFLIARRFGGRFSTYLSAKYPKAEHFFSWIERKGFTPLFLLYCFPFTPSFFVNIASGVSNVPKRIFVAAVVLGKGVMVFMMSFVGHDWQGFISHPWRLLVAAAGLFLLWYLGKRVEKRYQIQ</sequence>
<feature type="transmembrane region" description="Helical" evidence="6">
    <location>
        <begin position="176"/>
        <end position="192"/>
    </location>
</feature>
<dbReference type="EMBL" id="QYZD01000059">
    <property type="protein sequence ID" value="RJG16342.1"/>
    <property type="molecule type" value="Genomic_DNA"/>
</dbReference>
<dbReference type="GO" id="GO:0005886">
    <property type="term" value="C:plasma membrane"/>
    <property type="evidence" value="ECO:0007669"/>
    <property type="project" value="UniProtKB-SubCell"/>
</dbReference>